<comment type="caution">
    <text evidence="2">The sequence shown here is derived from an EMBL/GenBank/DDBJ whole genome shotgun (WGS) entry which is preliminary data.</text>
</comment>
<dbReference type="SUPFAM" id="SSF49265">
    <property type="entry name" value="Fibronectin type III"/>
    <property type="match status" value="1"/>
</dbReference>
<evidence type="ECO:0000313" key="3">
    <source>
        <dbReference type="Proteomes" id="UP001177023"/>
    </source>
</evidence>
<organism evidence="2 3">
    <name type="scientific">Mesorhabditis spiculigera</name>
    <dbReference type="NCBI Taxonomy" id="96644"/>
    <lineage>
        <taxon>Eukaryota</taxon>
        <taxon>Metazoa</taxon>
        <taxon>Ecdysozoa</taxon>
        <taxon>Nematoda</taxon>
        <taxon>Chromadorea</taxon>
        <taxon>Rhabditida</taxon>
        <taxon>Rhabditina</taxon>
        <taxon>Rhabditomorpha</taxon>
        <taxon>Rhabditoidea</taxon>
        <taxon>Rhabditidae</taxon>
        <taxon>Mesorhabditinae</taxon>
        <taxon>Mesorhabditis</taxon>
    </lineage>
</organism>
<dbReference type="InterPro" id="IPR036116">
    <property type="entry name" value="FN3_sf"/>
</dbReference>
<dbReference type="Pfam" id="PF00041">
    <property type="entry name" value="fn3"/>
    <property type="match status" value="1"/>
</dbReference>
<dbReference type="Gene3D" id="2.60.40.10">
    <property type="entry name" value="Immunoglobulins"/>
    <property type="match status" value="2"/>
</dbReference>
<evidence type="ECO:0000313" key="2">
    <source>
        <dbReference type="EMBL" id="CAJ0561646.1"/>
    </source>
</evidence>
<feature type="domain" description="Fibronectin type-III" evidence="1">
    <location>
        <begin position="111"/>
        <end position="204"/>
    </location>
</feature>
<sequence length="213" mass="24090">MTPSYPRNSQVFSLDPADGSILARWRLHPHRQDIPFLIRYKEIGTDGWTYQRSRGPSQRLALPALHNNEQIELQVRTDERTNDHWSDPLLITVHQKTSIEGVRVTDEQLLPPLNFKATIKDPHAVKLEWEPAGQDPSIFYLVHVKQMTSRSGVPLHRQQIKTAATSFELGGLEGGARYELAVRSAVPSKISHTAAIVDISMPRGKSFRKPEFG</sequence>
<dbReference type="InterPro" id="IPR003961">
    <property type="entry name" value="FN3_dom"/>
</dbReference>
<accession>A0AA36FS40</accession>
<dbReference type="EMBL" id="CATQJA010000575">
    <property type="protein sequence ID" value="CAJ0561646.1"/>
    <property type="molecule type" value="Genomic_DNA"/>
</dbReference>
<dbReference type="Proteomes" id="UP001177023">
    <property type="component" value="Unassembled WGS sequence"/>
</dbReference>
<dbReference type="PROSITE" id="PS50853">
    <property type="entry name" value="FN3"/>
    <property type="match status" value="1"/>
</dbReference>
<name>A0AA36FS40_9BILA</name>
<dbReference type="InterPro" id="IPR013783">
    <property type="entry name" value="Ig-like_fold"/>
</dbReference>
<feature type="non-terminal residue" evidence="2">
    <location>
        <position position="213"/>
    </location>
</feature>
<evidence type="ECO:0000259" key="1">
    <source>
        <dbReference type="PROSITE" id="PS50853"/>
    </source>
</evidence>
<dbReference type="CDD" id="cd00063">
    <property type="entry name" value="FN3"/>
    <property type="match status" value="1"/>
</dbReference>
<gene>
    <name evidence="2" type="ORF">MSPICULIGERA_LOCUS1892</name>
</gene>
<keyword evidence="3" id="KW-1185">Reference proteome</keyword>
<dbReference type="AlphaFoldDB" id="A0AA36FS40"/>
<proteinExistence type="predicted"/>
<protein>
    <recommendedName>
        <fullName evidence="1">Fibronectin type-III domain-containing protein</fullName>
    </recommendedName>
</protein>
<reference evidence="2" key="1">
    <citation type="submission" date="2023-06" db="EMBL/GenBank/DDBJ databases">
        <authorList>
            <person name="Delattre M."/>
        </authorList>
    </citation>
    <scope>NUCLEOTIDE SEQUENCE</scope>
    <source>
        <strain evidence="2">AF72</strain>
    </source>
</reference>
<dbReference type="SMART" id="SM00060">
    <property type="entry name" value="FN3"/>
    <property type="match status" value="2"/>
</dbReference>